<dbReference type="InterPro" id="IPR047796">
    <property type="entry name" value="SdpR-like_repress"/>
</dbReference>
<evidence type="ECO:0000313" key="6">
    <source>
        <dbReference type="Proteomes" id="UP000033533"/>
    </source>
</evidence>
<dbReference type="Proteomes" id="UP000033533">
    <property type="component" value="Unassembled WGS sequence"/>
</dbReference>
<dbReference type="InterPro" id="IPR036390">
    <property type="entry name" value="WH_DNA-bd_sf"/>
</dbReference>
<accession>A0A0F4L9V4</accession>
<evidence type="ECO:0000313" key="5">
    <source>
        <dbReference type="EMBL" id="KJY55024.1"/>
    </source>
</evidence>
<dbReference type="RefSeq" id="WP_045928428.1">
    <property type="nucleotide sequence ID" value="NZ_JBHSZS010000002.1"/>
</dbReference>
<dbReference type="PATRIC" id="fig|1218493.3.peg.1459"/>
<sequence>MSFESSFNALSDPVRRKILQLLKNGPMSAGDIANHFNMTKATISYHLNMLKKADLIEEEHEKNFIYYSLNTSIIEEIMGWLVDLKGDHDEKE</sequence>
<dbReference type="NCBIfam" id="NF033789">
    <property type="entry name" value="repress_SdpR"/>
    <property type="match status" value="1"/>
</dbReference>
<dbReference type="SUPFAM" id="SSF46785">
    <property type="entry name" value="Winged helix' DNA-binding domain"/>
    <property type="match status" value="1"/>
</dbReference>
<dbReference type="InterPro" id="IPR011991">
    <property type="entry name" value="ArsR-like_HTH"/>
</dbReference>
<dbReference type="PRINTS" id="PR00778">
    <property type="entry name" value="HTHARSR"/>
</dbReference>
<protein>
    <submittedName>
        <fullName evidence="5">Putative ArsR family transcriptional regulator</fullName>
    </submittedName>
</protein>
<dbReference type="PROSITE" id="PS50987">
    <property type="entry name" value="HTH_ARSR_2"/>
    <property type="match status" value="1"/>
</dbReference>
<keyword evidence="3" id="KW-0804">Transcription</keyword>
<keyword evidence="2" id="KW-0238">DNA-binding</keyword>
<dbReference type="InterPro" id="IPR001845">
    <property type="entry name" value="HTH_ArsR_DNA-bd_dom"/>
</dbReference>
<dbReference type="Gene3D" id="1.10.10.10">
    <property type="entry name" value="Winged helix-like DNA-binding domain superfamily/Winged helix DNA-binding domain"/>
    <property type="match status" value="1"/>
</dbReference>
<dbReference type="EMBL" id="JXBY01000021">
    <property type="protein sequence ID" value="KJY55024.1"/>
    <property type="molecule type" value="Genomic_DNA"/>
</dbReference>
<comment type="caution">
    <text evidence="5">The sequence shown here is derived from an EMBL/GenBank/DDBJ whole genome shotgun (WGS) entry which is preliminary data.</text>
</comment>
<dbReference type="GO" id="GO:0003677">
    <property type="term" value="F:DNA binding"/>
    <property type="evidence" value="ECO:0007669"/>
    <property type="project" value="UniProtKB-KW"/>
</dbReference>
<dbReference type="SMART" id="SM00418">
    <property type="entry name" value="HTH_ARSR"/>
    <property type="match status" value="1"/>
</dbReference>
<dbReference type="HOGENOM" id="CLU_097806_3_4_9"/>
<evidence type="ECO:0000256" key="3">
    <source>
        <dbReference type="ARBA" id="ARBA00023163"/>
    </source>
</evidence>
<dbReference type="PANTHER" id="PTHR33154:SF33">
    <property type="entry name" value="TRANSCRIPTIONAL REPRESSOR SDPR"/>
    <property type="match status" value="1"/>
</dbReference>
<dbReference type="CDD" id="cd00090">
    <property type="entry name" value="HTH_ARSR"/>
    <property type="match status" value="1"/>
</dbReference>
<dbReference type="PANTHER" id="PTHR33154">
    <property type="entry name" value="TRANSCRIPTIONAL REGULATOR, ARSR FAMILY"/>
    <property type="match status" value="1"/>
</dbReference>
<dbReference type="InterPro" id="IPR051081">
    <property type="entry name" value="HTH_MetalResp_TranReg"/>
</dbReference>
<dbReference type="GO" id="GO:0003700">
    <property type="term" value="F:DNA-binding transcription factor activity"/>
    <property type="evidence" value="ECO:0007669"/>
    <property type="project" value="InterPro"/>
</dbReference>
<feature type="domain" description="HTH arsR-type" evidence="4">
    <location>
        <begin position="1"/>
        <end position="89"/>
    </location>
</feature>
<dbReference type="NCBIfam" id="NF033788">
    <property type="entry name" value="HTH_metalloreg"/>
    <property type="match status" value="1"/>
</dbReference>
<dbReference type="AlphaFoldDB" id="A0A0F4L9V4"/>
<reference evidence="5 6" key="1">
    <citation type="submission" date="2014-12" db="EMBL/GenBank/DDBJ databases">
        <title>Comparative genomics of the lactic acid bacteria isolated from the honey bee gut.</title>
        <authorList>
            <person name="Ellegaard K.M."/>
            <person name="Tamarit D."/>
            <person name="Javelind E."/>
            <person name="Olofsson T."/>
            <person name="Andersson S.G."/>
            <person name="Vasquez A."/>
        </authorList>
    </citation>
    <scope>NUCLEOTIDE SEQUENCE [LARGE SCALE GENOMIC DNA]</scope>
    <source>
        <strain evidence="5 6">Biut2</strain>
    </source>
</reference>
<evidence type="ECO:0000256" key="2">
    <source>
        <dbReference type="ARBA" id="ARBA00023125"/>
    </source>
</evidence>
<dbReference type="InterPro" id="IPR036388">
    <property type="entry name" value="WH-like_DNA-bd_sf"/>
</dbReference>
<organism evidence="5 6">
    <name type="scientific">Lactobacillus kullabergensis</name>
    <dbReference type="NCBI Taxonomy" id="1218493"/>
    <lineage>
        <taxon>Bacteria</taxon>
        <taxon>Bacillati</taxon>
        <taxon>Bacillota</taxon>
        <taxon>Bacilli</taxon>
        <taxon>Lactobacillales</taxon>
        <taxon>Lactobacillaceae</taxon>
        <taxon>Lactobacillus</taxon>
    </lineage>
</organism>
<evidence type="ECO:0000259" key="4">
    <source>
        <dbReference type="PROSITE" id="PS50987"/>
    </source>
</evidence>
<evidence type="ECO:0000256" key="1">
    <source>
        <dbReference type="ARBA" id="ARBA00023015"/>
    </source>
</evidence>
<proteinExistence type="predicted"/>
<dbReference type="STRING" id="1218493.JF76_13970"/>
<keyword evidence="1" id="KW-0805">Transcription regulation</keyword>
<dbReference type="Pfam" id="PF12840">
    <property type="entry name" value="HTH_20"/>
    <property type="match status" value="1"/>
</dbReference>
<gene>
    <name evidence="5" type="ORF">JF76_13970</name>
</gene>
<name>A0A0F4L9V4_9LACO</name>
<dbReference type="OrthoDB" id="9799175at2"/>